<evidence type="ECO:0000313" key="2">
    <source>
        <dbReference type="Proteomes" id="UP000287651"/>
    </source>
</evidence>
<evidence type="ECO:0000313" key="1">
    <source>
        <dbReference type="EMBL" id="RRT46416.1"/>
    </source>
</evidence>
<dbReference type="AlphaFoldDB" id="A0A426Y3U8"/>
<organism evidence="1 2">
    <name type="scientific">Ensete ventricosum</name>
    <name type="common">Abyssinian banana</name>
    <name type="synonym">Musa ensete</name>
    <dbReference type="NCBI Taxonomy" id="4639"/>
    <lineage>
        <taxon>Eukaryota</taxon>
        <taxon>Viridiplantae</taxon>
        <taxon>Streptophyta</taxon>
        <taxon>Embryophyta</taxon>
        <taxon>Tracheophyta</taxon>
        <taxon>Spermatophyta</taxon>
        <taxon>Magnoliopsida</taxon>
        <taxon>Liliopsida</taxon>
        <taxon>Zingiberales</taxon>
        <taxon>Musaceae</taxon>
        <taxon>Ensete</taxon>
    </lineage>
</organism>
<name>A0A426Y3U8_ENSVE</name>
<protein>
    <submittedName>
        <fullName evidence="1">Uncharacterized protein</fullName>
    </submittedName>
</protein>
<dbReference type="EMBL" id="AMZH03015219">
    <property type="protein sequence ID" value="RRT46416.1"/>
    <property type="molecule type" value="Genomic_DNA"/>
</dbReference>
<gene>
    <name evidence="1" type="ORF">B296_00037316</name>
</gene>
<sequence length="158" mass="17704">METSNVEPRREERDLPQIRTHMDANGASSCSFVSRKQRKGCSVLSIKHRSGCLRKAARVLLGLETADAKVHRWSRPTTVDVINNGRIDNGGNKLLGCYRGWEVGERSISAGKEHWQVSPAGEEIATAEEGLAPPRLNRSLDLFGVSRRRRRDMAAKRR</sequence>
<proteinExistence type="predicted"/>
<reference evidence="1 2" key="1">
    <citation type="journal article" date="2014" name="Agronomy (Basel)">
        <title>A Draft Genome Sequence for Ensete ventricosum, the Drought-Tolerant Tree Against Hunger.</title>
        <authorList>
            <person name="Harrison J."/>
            <person name="Moore K.A."/>
            <person name="Paszkiewicz K."/>
            <person name="Jones T."/>
            <person name="Grant M."/>
            <person name="Ambacheew D."/>
            <person name="Muzemil S."/>
            <person name="Studholme D.J."/>
        </authorList>
    </citation>
    <scope>NUCLEOTIDE SEQUENCE [LARGE SCALE GENOMIC DNA]</scope>
</reference>
<dbReference type="Proteomes" id="UP000287651">
    <property type="component" value="Unassembled WGS sequence"/>
</dbReference>
<accession>A0A426Y3U8</accession>
<comment type="caution">
    <text evidence="1">The sequence shown here is derived from an EMBL/GenBank/DDBJ whole genome shotgun (WGS) entry which is preliminary data.</text>
</comment>